<evidence type="ECO:0000256" key="5">
    <source>
        <dbReference type="SAM" id="SignalP"/>
    </source>
</evidence>
<accession>A0A5C5Z0R6</accession>
<evidence type="ECO:0000313" key="8">
    <source>
        <dbReference type="Proteomes" id="UP000315010"/>
    </source>
</evidence>
<name>A0A5C5Z0R6_9BACT</name>
<feature type="chain" id="PRO_5022959517" evidence="5">
    <location>
        <begin position="20"/>
        <end position="591"/>
    </location>
</feature>
<keyword evidence="2" id="KW-0479">Metal-binding</keyword>
<dbReference type="GO" id="GO:0046872">
    <property type="term" value="F:metal ion binding"/>
    <property type="evidence" value="ECO:0007669"/>
    <property type="project" value="UniProtKB-KW"/>
</dbReference>
<dbReference type="InterPro" id="IPR000917">
    <property type="entry name" value="Sulfatase_N"/>
</dbReference>
<feature type="signal peptide" evidence="5">
    <location>
        <begin position="1"/>
        <end position="19"/>
    </location>
</feature>
<dbReference type="CDD" id="cd16146">
    <property type="entry name" value="ARS_like"/>
    <property type="match status" value="1"/>
</dbReference>
<dbReference type="InterPro" id="IPR017850">
    <property type="entry name" value="Alkaline_phosphatase_core_sf"/>
</dbReference>
<dbReference type="RefSeq" id="WP_419194142.1">
    <property type="nucleotide sequence ID" value="NZ_SJPJ01000001.1"/>
</dbReference>
<dbReference type="Proteomes" id="UP000315010">
    <property type="component" value="Unassembled WGS sequence"/>
</dbReference>
<evidence type="ECO:0000256" key="1">
    <source>
        <dbReference type="ARBA" id="ARBA00008779"/>
    </source>
</evidence>
<protein>
    <submittedName>
        <fullName evidence="7">Arylsulfatase</fullName>
        <ecNumber evidence="7">3.1.6.1</ecNumber>
    </submittedName>
</protein>
<sequence precursor="true">MRTVFLLMVSMVVCDAAMAAKPPNVILVMTDDLGYGDVAAHGNPIIRTPCIDELFRQSIRLTDFHVDPTCAPTRAALMTGKYAHRARVWHTVRGGNHLRASETTMADIFKHNGYDTAIFGKWHLGANYPYRPMDRGFDEWLGLGDGGTNTSDCYFWNDRVNDTYWHNGEREYREGFNPDTFFNAAKDFLENHEGDNPFFIYLPTYVPHKPYTFPNAEFHKYYMEQGVEKELAAFFASIERVDWNLGQLRQVLKDAGLAENTILIFMTDNGSSHGRESFNAGMSGGKGSTNEGGHRVPCFIHWPAGELGAPRDIPTLTAHIDLLPTLADLCGMKLPKPIDFDGRSLVPLVRGDTGNWPARTLVVEKQRQVEYNRVYNAIMTQQWRLLGHNKLYDIQKDPGQKTNVAKDHLEVVERLIKDFDHYWERVTPDDRSFPTPIAGTPHDTELLLSFSELRDGEGYSHGYAAEGHEVKGVWHLEAAQAGTYQFEVRRWPVEATAPLRGVPEVTKTVDAWSTRGPKETLLTKGIITPLPVASVSLRVGEFCEERQVADADESLLFEVPLPKGKTTIEATFFDQDGNRMTNAYYVYVRKK</sequence>
<dbReference type="Gene3D" id="3.30.1120.10">
    <property type="match status" value="1"/>
</dbReference>
<proteinExistence type="inferred from homology"/>
<comment type="caution">
    <text evidence="7">The sequence shown here is derived from an EMBL/GenBank/DDBJ whole genome shotgun (WGS) entry which is preliminary data.</text>
</comment>
<gene>
    <name evidence="7" type="primary">atsA_43</name>
    <name evidence="7" type="ORF">CA13_22060</name>
</gene>
<evidence type="ECO:0000259" key="6">
    <source>
        <dbReference type="Pfam" id="PF00884"/>
    </source>
</evidence>
<comment type="similarity">
    <text evidence="1">Belongs to the sulfatase family.</text>
</comment>
<feature type="domain" description="Sulfatase N-terminal" evidence="6">
    <location>
        <begin position="23"/>
        <end position="331"/>
    </location>
</feature>
<dbReference type="Gene3D" id="3.40.720.10">
    <property type="entry name" value="Alkaline Phosphatase, subunit A"/>
    <property type="match status" value="1"/>
</dbReference>
<dbReference type="EMBL" id="SJPJ01000001">
    <property type="protein sequence ID" value="TWT80760.1"/>
    <property type="molecule type" value="Genomic_DNA"/>
</dbReference>
<dbReference type="PROSITE" id="PS00523">
    <property type="entry name" value="SULFATASE_1"/>
    <property type="match status" value="1"/>
</dbReference>
<dbReference type="InterPro" id="IPR050738">
    <property type="entry name" value="Sulfatase"/>
</dbReference>
<dbReference type="AlphaFoldDB" id="A0A5C5Z0R6"/>
<reference evidence="7 8" key="1">
    <citation type="submission" date="2019-02" db="EMBL/GenBank/DDBJ databases">
        <title>Deep-cultivation of Planctomycetes and their phenomic and genomic characterization uncovers novel biology.</title>
        <authorList>
            <person name="Wiegand S."/>
            <person name="Jogler M."/>
            <person name="Boedeker C."/>
            <person name="Pinto D."/>
            <person name="Vollmers J."/>
            <person name="Rivas-Marin E."/>
            <person name="Kohn T."/>
            <person name="Peeters S.H."/>
            <person name="Heuer A."/>
            <person name="Rast P."/>
            <person name="Oberbeckmann S."/>
            <person name="Bunk B."/>
            <person name="Jeske O."/>
            <person name="Meyerdierks A."/>
            <person name="Storesund J.E."/>
            <person name="Kallscheuer N."/>
            <person name="Luecker S."/>
            <person name="Lage O.M."/>
            <person name="Pohl T."/>
            <person name="Merkel B.J."/>
            <person name="Hornburger P."/>
            <person name="Mueller R.-W."/>
            <person name="Bruemmer F."/>
            <person name="Labrenz M."/>
            <person name="Spormann A.M."/>
            <person name="Op Den Camp H."/>
            <person name="Overmann J."/>
            <person name="Amann R."/>
            <person name="Jetten M.S.M."/>
            <person name="Mascher T."/>
            <person name="Medema M.H."/>
            <person name="Devos D.P."/>
            <person name="Kaster A.-K."/>
            <person name="Ovreas L."/>
            <person name="Rohde M."/>
            <person name="Galperin M.Y."/>
            <person name="Jogler C."/>
        </authorList>
    </citation>
    <scope>NUCLEOTIDE SEQUENCE [LARGE SCALE GENOMIC DNA]</scope>
    <source>
        <strain evidence="7 8">CA13</strain>
    </source>
</reference>
<dbReference type="PANTHER" id="PTHR42693:SF53">
    <property type="entry name" value="ENDO-4-O-SULFATASE"/>
    <property type="match status" value="1"/>
</dbReference>
<dbReference type="GO" id="GO:0004065">
    <property type="term" value="F:arylsulfatase activity"/>
    <property type="evidence" value="ECO:0007669"/>
    <property type="project" value="UniProtKB-EC"/>
</dbReference>
<keyword evidence="3 7" id="KW-0378">Hydrolase</keyword>
<evidence type="ECO:0000256" key="2">
    <source>
        <dbReference type="ARBA" id="ARBA00022723"/>
    </source>
</evidence>
<dbReference type="EC" id="3.1.6.1" evidence="7"/>
<evidence type="ECO:0000313" key="7">
    <source>
        <dbReference type="EMBL" id="TWT80760.1"/>
    </source>
</evidence>
<organism evidence="7 8">
    <name type="scientific">Novipirellula herctigrandis</name>
    <dbReference type="NCBI Taxonomy" id="2527986"/>
    <lineage>
        <taxon>Bacteria</taxon>
        <taxon>Pseudomonadati</taxon>
        <taxon>Planctomycetota</taxon>
        <taxon>Planctomycetia</taxon>
        <taxon>Pirellulales</taxon>
        <taxon>Pirellulaceae</taxon>
        <taxon>Novipirellula</taxon>
    </lineage>
</organism>
<keyword evidence="4" id="KW-0106">Calcium</keyword>
<evidence type="ECO:0000256" key="4">
    <source>
        <dbReference type="ARBA" id="ARBA00022837"/>
    </source>
</evidence>
<keyword evidence="5" id="KW-0732">Signal</keyword>
<keyword evidence="8" id="KW-1185">Reference proteome</keyword>
<dbReference type="SUPFAM" id="SSF53649">
    <property type="entry name" value="Alkaline phosphatase-like"/>
    <property type="match status" value="1"/>
</dbReference>
<dbReference type="Pfam" id="PF00884">
    <property type="entry name" value="Sulfatase"/>
    <property type="match status" value="1"/>
</dbReference>
<dbReference type="PANTHER" id="PTHR42693">
    <property type="entry name" value="ARYLSULFATASE FAMILY MEMBER"/>
    <property type="match status" value="1"/>
</dbReference>
<evidence type="ECO:0000256" key="3">
    <source>
        <dbReference type="ARBA" id="ARBA00022801"/>
    </source>
</evidence>
<dbReference type="InterPro" id="IPR024607">
    <property type="entry name" value="Sulfatase_CS"/>
</dbReference>